<dbReference type="Proteomes" id="UP001499909">
    <property type="component" value="Unassembled WGS sequence"/>
</dbReference>
<gene>
    <name evidence="1" type="ORF">GCM10022406_22700</name>
</gene>
<proteinExistence type="predicted"/>
<accession>A0ABP7N6H4</accession>
<name>A0ABP7N6H4_9BACT</name>
<comment type="caution">
    <text evidence="1">The sequence shown here is derived from an EMBL/GenBank/DDBJ whole genome shotgun (WGS) entry which is preliminary data.</text>
</comment>
<sequence length="133" mass="15375">MFVHFLDLSYLRLTYRPDLHTLFMRWTRPVSSEEHRLGYQQALAMAQPLGAGHWLVDLRSRGLASAEDFEWVLKDLRAQLVEALPQTSPRLAYLTTPNHQATILERLKNPELRGGFRSFIEEAPAQQWLETGS</sequence>
<keyword evidence="2" id="KW-1185">Reference proteome</keyword>
<protein>
    <recommendedName>
        <fullName evidence="3">STAS/SEC14 domain-containing protein</fullName>
    </recommendedName>
</protein>
<evidence type="ECO:0000313" key="1">
    <source>
        <dbReference type="EMBL" id="GAA3938105.1"/>
    </source>
</evidence>
<evidence type="ECO:0000313" key="2">
    <source>
        <dbReference type="Proteomes" id="UP001499909"/>
    </source>
</evidence>
<reference evidence="2" key="1">
    <citation type="journal article" date="2019" name="Int. J. Syst. Evol. Microbiol.">
        <title>The Global Catalogue of Microorganisms (GCM) 10K type strain sequencing project: providing services to taxonomists for standard genome sequencing and annotation.</title>
        <authorList>
            <consortium name="The Broad Institute Genomics Platform"/>
            <consortium name="The Broad Institute Genome Sequencing Center for Infectious Disease"/>
            <person name="Wu L."/>
            <person name="Ma J."/>
        </authorList>
    </citation>
    <scope>NUCLEOTIDE SEQUENCE [LARGE SCALE GENOMIC DNA]</scope>
    <source>
        <strain evidence="2">JCM 17214</strain>
    </source>
</reference>
<organism evidence="1 2">
    <name type="scientific">Hymenobacter algoricola</name>
    <dbReference type="NCBI Taxonomy" id="486267"/>
    <lineage>
        <taxon>Bacteria</taxon>
        <taxon>Pseudomonadati</taxon>
        <taxon>Bacteroidota</taxon>
        <taxon>Cytophagia</taxon>
        <taxon>Cytophagales</taxon>
        <taxon>Hymenobacteraceae</taxon>
        <taxon>Hymenobacter</taxon>
    </lineage>
</organism>
<dbReference type="RefSeq" id="WP_345113648.1">
    <property type="nucleotide sequence ID" value="NZ_BAABDH010000039.1"/>
</dbReference>
<evidence type="ECO:0008006" key="3">
    <source>
        <dbReference type="Google" id="ProtNLM"/>
    </source>
</evidence>
<dbReference type="EMBL" id="BAABDH010000039">
    <property type="protein sequence ID" value="GAA3938105.1"/>
    <property type="molecule type" value="Genomic_DNA"/>
</dbReference>